<keyword evidence="3" id="KW-1185">Reference proteome</keyword>
<evidence type="ECO:0000256" key="1">
    <source>
        <dbReference type="SAM" id="MobiDB-lite"/>
    </source>
</evidence>
<evidence type="ECO:0000313" key="3">
    <source>
        <dbReference type="Proteomes" id="UP000622317"/>
    </source>
</evidence>
<comment type="caution">
    <text evidence="2">The sequence shown here is derived from an EMBL/GenBank/DDBJ whole genome shotgun (WGS) entry which is preliminary data.</text>
</comment>
<accession>A0A927IEV9</accession>
<dbReference type="AlphaFoldDB" id="A0A927IEV9"/>
<gene>
    <name evidence="2" type="ORF">IEN85_08195</name>
</gene>
<organism evidence="2 3">
    <name type="scientific">Pelagicoccus enzymogenes</name>
    <dbReference type="NCBI Taxonomy" id="2773457"/>
    <lineage>
        <taxon>Bacteria</taxon>
        <taxon>Pseudomonadati</taxon>
        <taxon>Verrucomicrobiota</taxon>
        <taxon>Opitutia</taxon>
        <taxon>Puniceicoccales</taxon>
        <taxon>Pelagicoccaceae</taxon>
        <taxon>Pelagicoccus</taxon>
    </lineage>
</organism>
<evidence type="ECO:0000313" key="2">
    <source>
        <dbReference type="EMBL" id="MBD5779472.1"/>
    </source>
</evidence>
<dbReference type="EMBL" id="JACYFG010000007">
    <property type="protein sequence ID" value="MBD5779472.1"/>
    <property type="molecule type" value="Genomic_DNA"/>
</dbReference>
<name>A0A927IEV9_9BACT</name>
<proteinExistence type="predicted"/>
<feature type="region of interest" description="Disordered" evidence="1">
    <location>
        <begin position="126"/>
        <end position="147"/>
    </location>
</feature>
<sequence length="190" mass="22333">MKEERPPIKHGDVYPVHVLRDEYGFNAENRPVIVVTKEEVPTHLQHLIPQVEKWAIPCDVTRGDYFEKEGESSVASFYYDVEPYTGEVDDWLDSQPKDVGDWPEAAVHFMYFMKAHGEAYQPTKEEIKEREEKFEKQRYQRAQKNSRKEALEAFKEKNYSRVVELLSPCKDALSSSESMKLKYSEKHLNK</sequence>
<dbReference type="Proteomes" id="UP000622317">
    <property type="component" value="Unassembled WGS sequence"/>
</dbReference>
<reference evidence="2" key="1">
    <citation type="submission" date="2020-09" db="EMBL/GenBank/DDBJ databases">
        <title>Pelagicoccus enzymogenes sp. nov. with an EPS production, isolated from marine sediment.</title>
        <authorList>
            <person name="Feng X."/>
        </authorList>
    </citation>
    <scope>NUCLEOTIDE SEQUENCE</scope>
    <source>
        <strain evidence="2">NFK12</strain>
    </source>
</reference>
<feature type="compositionally biased region" description="Basic and acidic residues" evidence="1">
    <location>
        <begin position="126"/>
        <end position="138"/>
    </location>
</feature>
<protein>
    <submittedName>
        <fullName evidence="2">Uncharacterized protein</fullName>
    </submittedName>
</protein>
<dbReference type="RefSeq" id="WP_191616593.1">
    <property type="nucleotide sequence ID" value="NZ_JACYFG010000007.1"/>
</dbReference>